<dbReference type="Gene3D" id="3.40.50.150">
    <property type="entry name" value="Vaccinia Virus protein VP39"/>
    <property type="match status" value="1"/>
</dbReference>
<gene>
    <name evidence="2" type="ORF">SETTUDRAFT_129468</name>
</gene>
<organism evidence="2 3">
    <name type="scientific">Exserohilum turcicum (strain 28A)</name>
    <name type="common">Northern leaf blight fungus</name>
    <name type="synonym">Setosphaeria turcica</name>
    <dbReference type="NCBI Taxonomy" id="671987"/>
    <lineage>
        <taxon>Eukaryota</taxon>
        <taxon>Fungi</taxon>
        <taxon>Dikarya</taxon>
        <taxon>Ascomycota</taxon>
        <taxon>Pezizomycotina</taxon>
        <taxon>Dothideomycetes</taxon>
        <taxon>Pleosporomycetidae</taxon>
        <taxon>Pleosporales</taxon>
        <taxon>Pleosporineae</taxon>
        <taxon>Pleosporaceae</taxon>
        <taxon>Exserohilum</taxon>
    </lineage>
</organism>
<reference evidence="2 3" key="2">
    <citation type="journal article" date="2013" name="PLoS Genet.">
        <title>Comparative genome structure, secondary metabolite, and effector coding capacity across Cochliobolus pathogens.</title>
        <authorList>
            <person name="Condon B.J."/>
            <person name="Leng Y."/>
            <person name="Wu D."/>
            <person name="Bushley K.E."/>
            <person name="Ohm R.A."/>
            <person name="Otillar R."/>
            <person name="Martin J."/>
            <person name="Schackwitz W."/>
            <person name="Grimwood J."/>
            <person name="MohdZainudin N."/>
            <person name="Xue C."/>
            <person name="Wang R."/>
            <person name="Manning V.A."/>
            <person name="Dhillon B."/>
            <person name="Tu Z.J."/>
            <person name="Steffenson B.J."/>
            <person name="Salamov A."/>
            <person name="Sun H."/>
            <person name="Lowry S."/>
            <person name="LaButti K."/>
            <person name="Han J."/>
            <person name="Copeland A."/>
            <person name="Lindquist E."/>
            <person name="Barry K."/>
            <person name="Schmutz J."/>
            <person name="Baker S.E."/>
            <person name="Ciuffetti L.M."/>
            <person name="Grigoriev I.V."/>
            <person name="Zhong S."/>
            <person name="Turgeon B.G."/>
        </authorList>
    </citation>
    <scope>NUCLEOTIDE SEQUENCE [LARGE SCALE GENOMIC DNA]</scope>
    <source>
        <strain evidence="3">28A</strain>
    </source>
</reference>
<dbReference type="Gene3D" id="1.10.8.10">
    <property type="entry name" value="DNA helicase RuvA subunit, C-terminal domain"/>
    <property type="match status" value="1"/>
</dbReference>
<dbReference type="PROSITE" id="PS00092">
    <property type="entry name" value="N6_MTASE"/>
    <property type="match status" value="1"/>
</dbReference>
<evidence type="ECO:0000313" key="3">
    <source>
        <dbReference type="Proteomes" id="UP000016935"/>
    </source>
</evidence>
<accession>R0K6C3</accession>
<evidence type="ECO:0000313" key="2">
    <source>
        <dbReference type="EMBL" id="EOA88553.1"/>
    </source>
</evidence>
<dbReference type="STRING" id="671987.R0K6C3"/>
<dbReference type="PANTHER" id="PTHR18895">
    <property type="entry name" value="HEMK METHYLTRANSFERASE"/>
    <property type="match status" value="1"/>
</dbReference>
<dbReference type="GeneID" id="19396080"/>
<dbReference type="HOGENOM" id="CLU_018398_0_0_1"/>
<dbReference type="RefSeq" id="XP_008023943.1">
    <property type="nucleotide sequence ID" value="XM_008025752.1"/>
</dbReference>
<dbReference type="eggNOG" id="KOG2904">
    <property type="taxonomic scope" value="Eukaryota"/>
</dbReference>
<dbReference type="EMBL" id="KB908537">
    <property type="protein sequence ID" value="EOA88553.1"/>
    <property type="molecule type" value="Genomic_DNA"/>
</dbReference>
<protein>
    <submittedName>
        <fullName evidence="2">Uncharacterized protein</fullName>
    </submittedName>
</protein>
<dbReference type="OrthoDB" id="269872at2759"/>
<keyword evidence="3" id="KW-1185">Reference proteome</keyword>
<name>R0K6C3_EXST2</name>
<feature type="compositionally biased region" description="Low complexity" evidence="1">
    <location>
        <begin position="353"/>
        <end position="364"/>
    </location>
</feature>
<dbReference type="InterPro" id="IPR050320">
    <property type="entry name" value="N5-glutamine_MTase"/>
</dbReference>
<reference evidence="2 3" key="1">
    <citation type="journal article" date="2012" name="PLoS Pathog.">
        <title>Diverse lifestyles and strategies of plant pathogenesis encoded in the genomes of eighteen Dothideomycetes fungi.</title>
        <authorList>
            <person name="Ohm R.A."/>
            <person name="Feau N."/>
            <person name="Henrissat B."/>
            <person name="Schoch C.L."/>
            <person name="Horwitz B.A."/>
            <person name="Barry K.W."/>
            <person name="Condon B.J."/>
            <person name="Copeland A.C."/>
            <person name="Dhillon B."/>
            <person name="Glaser F."/>
            <person name="Hesse C.N."/>
            <person name="Kosti I."/>
            <person name="LaButti K."/>
            <person name="Lindquist E.A."/>
            <person name="Lucas S."/>
            <person name="Salamov A.A."/>
            <person name="Bradshaw R.E."/>
            <person name="Ciuffetti L."/>
            <person name="Hamelin R.C."/>
            <person name="Kema G.H.J."/>
            <person name="Lawrence C."/>
            <person name="Scott J.A."/>
            <person name="Spatafora J.W."/>
            <person name="Turgeon B.G."/>
            <person name="de Wit P.J.G.M."/>
            <person name="Zhong S."/>
            <person name="Goodwin S.B."/>
            <person name="Grigoriev I.V."/>
        </authorList>
    </citation>
    <scope>NUCLEOTIDE SEQUENCE [LARGE SCALE GENOMIC DNA]</scope>
    <source>
        <strain evidence="3">28A</strain>
    </source>
</reference>
<feature type="region of interest" description="Disordered" evidence="1">
    <location>
        <begin position="351"/>
        <end position="373"/>
    </location>
</feature>
<dbReference type="PANTHER" id="PTHR18895:SF74">
    <property type="entry name" value="MTRF1L RELEASE FACTOR GLUTAMINE METHYLTRANSFERASE"/>
    <property type="match status" value="1"/>
</dbReference>
<dbReference type="GO" id="GO:0005739">
    <property type="term" value="C:mitochondrion"/>
    <property type="evidence" value="ECO:0007669"/>
    <property type="project" value="TreeGrafter"/>
</dbReference>
<dbReference type="SUPFAM" id="SSF53335">
    <property type="entry name" value="S-adenosyl-L-methionine-dependent methyltransferases"/>
    <property type="match status" value="1"/>
</dbReference>
<dbReference type="InterPro" id="IPR029063">
    <property type="entry name" value="SAM-dependent_MTases_sf"/>
</dbReference>
<dbReference type="AlphaFoldDB" id="R0K6C3"/>
<dbReference type="GO" id="GO:0032259">
    <property type="term" value="P:methylation"/>
    <property type="evidence" value="ECO:0007669"/>
    <property type="project" value="InterPro"/>
</dbReference>
<proteinExistence type="predicted"/>
<dbReference type="GO" id="GO:0003676">
    <property type="term" value="F:nucleic acid binding"/>
    <property type="evidence" value="ECO:0007669"/>
    <property type="project" value="InterPro"/>
</dbReference>
<evidence type="ECO:0000256" key="1">
    <source>
        <dbReference type="SAM" id="MobiDB-lite"/>
    </source>
</evidence>
<dbReference type="InterPro" id="IPR002052">
    <property type="entry name" value="DNA_methylase_N6_adenine_CS"/>
</dbReference>
<dbReference type="CDD" id="cd02440">
    <property type="entry name" value="AdoMet_MTases"/>
    <property type="match status" value="1"/>
</dbReference>
<dbReference type="GO" id="GO:0008168">
    <property type="term" value="F:methyltransferase activity"/>
    <property type="evidence" value="ECO:0007669"/>
    <property type="project" value="InterPro"/>
</dbReference>
<sequence length="392" mass="43523">MPRIPTSLIRKARAIDAFLPALLAPCRDLQAAQNELRWLREHVDKVAKRDRLAKGALLRQLVRERASGKPLQYILGTEYFGDLEIQCKPGVLIPRPDTAASVTHLVNLLRRSQNLPSELHLLDLCTGTGCIPLLFQHELLSARKDIDLRLLGVDISKKALDLAQSNLQRLVKSQPFGKRAQTSFVQADVLIDPSADQSGKILPLRAALNYALQPAQWDILISNPPYVSPSAFWKTTTRSVRAFEPKLALVPPSRAKYTDTQQGDMFYPHLLQIARDVEAKVVLLEVADMEQALRVASTARHLHLFDGIEIWKEDPTAASTVMTKDEFDIIGEGNARSVVCWRGRGTSWLGKSATDTATPTAEADSLSWNSPKVDTHHLEPQFIKSVASGEGR</sequence>
<dbReference type="Proteomes" id="UP000016935">
    <property type="component" value="Unassembled WGS sequence"/>
</dbReference>